<dbReference type="Proteomes" id="UP000028837">
    <property type="component" value="Unassembled WGS sequence"/>
</dbReference>
<feature type="transmembrane region" description="Helical" evidence="1">
    <location>
        <begin position="301"/>
        <end position="325"/>
    </location>
</feature>
<feature type="transmembrane region" description="Helical" evidence="1">
    <location>
        <begin position="148"/>
        <end position="167"/>
    </location>
</feature>
<feature type="transmembrane region" description="Helical" evidence="1">
    <location>
        <begin position="237"/>
        <end position="260"/>
    </location>
</feature>
<accession>A0A086JCB6</accession>
<dbReference type="EMBL" id="AHZU02001695">
    <property type="protein sequence ID" value="KFG29784.1"/>
    <property type="molecule type" value="Genomic_DNA"/>
</dbReference>
<gene>
    <name evidence="2" type="ORF">TGDOM2_238150</name>
</gene>
<evidence type="ECO:0000256" key="1">
    <source>
        <dbReference type="SAM" id="Phobius"/>
    </source>
</evidence>
<dbReference type="OrthoDB" id="330791at2759"/>
<evidence type="ECO:0000313" key="3">
    <source>
        <dbReference type="Proteomes" id="UP000028837"/>
    </source>
</evidence>
<feature type="transmembrane region" description="Helical" evidence="1">
    <location>
        <begin position="91"/>
        <end position="113"/>
    </location>
</feature>
<feature type="transmembrane region" description="Helical" evidence="1">
    <location>
        <begin position="56"/>
        <end position="84"/>
    </location>
</feature>
<reference evidence="2 3" key="1">
    <citation type="submission" date="2014-02" db="EMBL/GenBank/DDBJ databases">
        <authorList>
            <person name="Sibley D."/>
            <person name="Venepally P."/>
            <person name="Karamycheva S."/>
            <person name="Hadjithomas M."/>
            <person name="Khan A."/>
            <person name="Brunk B."/>
            <person name="Roos D."/>
            <person name="Caler E."/>
            <person name="Lorenzi H."/>
        </authorList>
    </citation>
    <scope>NUCLEOTIDE SEQUENCE [LARGE SCALE GENOMIC DNA]</scope>
    <source>
        <strain evidence="2 3">GAB2-2007-GAL-DOM2</strain>
    </source>
</reference>
<comment type="caution">
    <text evidence="2">The sequence shown here is derived from an EMBL/GenBank/DDBJ whole genome shotgun (WGS) entry which is preliminary data.</text>
</comment>
<sequence length="349" mass="37081">MGKCKFGGEFDNPALSCWATSLTGQAVVALVLFLLAGNPHLPKDPVDDAAIPRVASSTFVGLGTAHLVVCAICAALCLVGFLLVGFFQLPLMICGIAFQILCVVTAGILGQMLTNLDSYKSTALDDVRAGKPFTPADFSQMFVDDNEGMILFVCVLCILMPIFVMQSKSLRASSPAYEATLYPGVIIVSLASAGYFLFCRASGVLQGLSSAWLIVGAVIGISVVIQKNCCSRALAIVLAVIFALGAVFALIVGIVVGIRYTEGKKVLTMLEKFSPNHRGVSTLEESDFNSFKTYTLAGDGVYLMIVISVNFSAIVYFIYSALVAFRSICGPNRNAAVKDEESVEQAEEA</sequence>
<keyword evidence="1 2" id="KW-0812">Transmembrane</keyword>
<dbReference type="AlphaFoldDB" id="A0A086JCB6"/>
<proteinExistence type="predicted"/>
<keyword evidence="1" id="KW-1133">Transmembrane helix</keyword>
<name>A0A086JCB6_TOXGO</name>
<keyword evidence="1" id="KW-0472">Membrane</keyword>
<feature type="transmembrane region" description="Helical" evidence="1">
    <location>
        <begin position="179"/>
        <end position="198"/>
    </location>
</feature>
<evidence type="ECO:0000313" key="2">
    <source>
        <dbReference type="EMBL" id="KFG29784.1"/>
    </source>
</evidence>
<feature type="transmembrane region" description="Helical" evidence="1">
    <location>
        <begin position="12"/>
        <end position="36"/>
    </location>
</feature>
<dbReference type="VEuPathDB" id="ToxoDB:TGDOM2_238150"/>
<protein>
    <submittedName>
        <fullName evidence="2">Putative transmembrane protein</fullName>
    </submittedName>
</protein>
<organism evidence="2 3">
    <name type="scientific">Toxoplasma gondii GAB2-2007-GAL-DOM2</name>
    <dbReference type="NCBI Taxonomy" id="1130820"/>
    <lineage>
        <taxon>Eukaryota</taxon>
        <taxon>Sar</taxon>
        <taxon>Alveolata</taxon>
        <taxon>Apicomplexa</taxon>
        <taxon>Conoidasida</taxon>
        <taxon>Coccidia</taxon>
        <taxon>Eucoccidiorida</taxon>
        <taxon>Eimeriorina</taxon>
        <taxon>Sarcocystidae</taxon>
        <taxon>Toxoplasma</taxon>
    </lineage>
</organism>
<feature type="transmembrane region" description="Helical" evidence="1">
    <location>
        <begin position="204"/>
        <end position="225"/>
    </location>
</feature>